<keyword evidence="5 14" id="KW-0052">Apoplast</keyword>
<keyword evidence="7 12" id="KW-0479">Metal-binding</keyword>
<dbReference type="InterPro" id="IPR001929">
    <property type="entry name" value="Germin"/>
</dbReference>
<evidence type="ECO:0000256" key="6">
    <source>
        <dbReference type="ARBA" id="ARBA00022525"/>
    </source>
</evidence>
<dbReference type="Pfam" id="PF00190">
    <property type="entry name" value="Cupin_1"/>
    <property type="match status" value="1"/>
</dbReference>
<keyword evidence="17" id="KW-1185">Reference proteome</keyword>
<evidence type="ECO:0000256" key="10">
    <source>
        <dbReference type="ARBA" id="ARBA00023180"/>
    </source>
</evidence>
<evidence type="ECO:0000256" key="3">
    <source>
        <dbReference type="ARBA" id="ARBA00007456"/>
    </source>
</evidence>
<dbReference type="GO" id="GO:0048046">
    <property type="term" value="C:apoplast"/>
    <property type="evidence" value="ECO:0007669"/>
    <property type="project" value="UniProtKB-SubCell"/>
</dbReference>
<reference evidence="16" key="1">
    <citation type="journal article" date="2023" name="Nat. Commun.">
        <title>Diploid and tetraploid genomes of Acorus and the evolution of monocots.</title>
        <authorList>
            <person name="Ma L."/>
            <person name="Liu K.W."/>
            <person name="Li Z."/>
            <person name="Hsiao Y.Y."/>
            <person name="Qi Y."/>
            <person name="Fu T."/>
            <person name="Tang G.D."/>
            <person name="Zhang D."/>
            <person name="Sun W.H."/>
            <person name="Liu D.K."/>
            <person name="Li Y."/>
            <person name="Chen G.Z."/>
            <person name="Liu X.D."/>
            <person name="Liao X.Y."/>
            <person name="Jiang Y.T."/>
            <person name="Yu X."/>
            <person name="Hao Y."/>
            <person name="Huang J."/>
            <person name="Zhao X.W."/>
            <person name="Ke S."/>
            <person name="Chen Y.Y."/>
            <person name="Wu W.L."/>
            <person name="Hsu J.L."/>
            <person name="Lin Y.F."/>
            <person name="Huang M.D."/>
            <person name="Li C.Y."/>
            <person name="Huang L."/>
            <person name="Wang Z.W."/>
            <person name="Zhao X."/>
            <person name="Zhong W.Y."/>
            <person name="Peng D.H."/>
            <person name="Ahmad S."/>
            <person name="Lan S."/>
            <person name="Zhang J.S."/>
            <person name="Tsai W.C."/>
            <person name="Van de Peer Y."/>
            <person name="Liu Z.J."/>
        </authorList>
    </citation>
    <scope>NUCLEOTIDE SEQUENCE</scope>
    <source>
        <strain evidence="16">CP</strain>
    </source>
</reference>
<dbReference type="InterPro" id="IPR014710">
    <property type="entry name" value="RmlC-like_jellyroll"/>
</dbReference>
<proteinExistence type="inferred from homology"/>
<keyword evidence="8 14" id="KW-0732">Signal</keyword>
<evidence type="ECO:0000256" key="9">
    <source>
        <dbReference type="ARBA" id="ARBA00023157"/>
    </source>
</evidence>
<evidence type="ECO:0000256" key="2">
    <source>
        <dbReference type="ARBA" id="ARBA00004271"/>
    </source>
</evidence>
<evidence type="ECO:0000256" key="4">
    <source>
        <dbReference type="ARBA" id="ARBA00011268"/>
    </source>
</evidence>
<feature type="binding site" evidence="12">
    <location>
        <position position="109"/>
    </location>
    <ligand>
        <name>oxalate</name>
        <dbReference type="ChEBI" id="CHEBI:30623"/>
    </ligand>
</feature>
<comment type="similarity">
    <text evidence="3 14">Belongs to the germin family.</text>
</comment>
<comment type="function">
    <text evidence="1">May play a role in plant defense. Probably has no oxalate oxidase activity even if the active site is conserved.</text>
</comment>
<dbReference type="GO" id="GO:0030145">
    <property type="term" value="F:manganese ion binding"/>
    <property type="evidence" value="ECO:0007669"/>
    <property type="project" value="UniProtKB-UniRule"/>
</dbReference>
<dbReference type="Proteomes" id="UP001180020">
    <property type="component" value="Unassembled WGS sequence"/>
</dbReference>
<evidence type="ECO:0000256" key="1">
    <source>
        <dbReference type="ARBA" id="ARBA00003629"/>
    </source>
</evidence>
<accession>A0AAV9CSR9</accession>
<evidence type="ECO:0000313" key="17">
    <source>
        <dbReference type="Proteomes" id="UP001180020"/>
    </source>
</evidence>
<gene>
    <name evidence="16" type="ORF">QJS10_CPB17g00579</name>
</gene>
<sequence length="210" mass="22111">MASKNTLSQALFILLVASAACHIANAGDPDIVSNFIIPTNLNSANVTGAFFTYTGMRTLINADPPKTFTVLKATMDQFPALNGQSVSYAVLLFPSGGVNPPHTHPRSAELLFLVEGSLEVGFVDTTNKLYTQTLIPGDMFVFPKGLVHYQYCISNDSAIVVSAFGSASAGTVSVPTSVFTSGVDDDILAKSFKTDVATIQKIKAGLAPMA</sequence>
<dbReference type="PRINTS" id="PR00325">
    <property type="entry name" value="GERMIN"/>
</dbReference>
<dbReference type="EMBL" id="JAUJYO010000017">
    <property type="protein sequence ID" value="KAK1292228.1"/>
    <property type="molecule type" value="Genomic_DNA"/>
</dbReference>
<dbReference type="SUPFAM" id="SSF51182">
    <property type="entry name" value="RmlC-like cupins"/>
    <property type="match status" value="1"/>
</dbReference>
<feature type="binding site" evidence="13">
    <location>
        <position position="102"/>
    </location>
    <ligand>
        <name>Mn(2+)</name>
        <dbReference type="ChEBI" id="CHEBI:29035"/>
    </ligand>
</feature>
<dbReference type="PROSITE" id="PS51257">
    <property type="entry name" value="PROKAR_LIPOPROTEIN"/>
    <property type="match status" value="1"/>
</dbReference>
<keyword evidence="9" id="KW-1015">Disulfide bond</keyword>
<evidence type="ECO:0000256" key="14">
    <source>
        <dbReference type="RuleBase" id="RU366015"/>
    </source>
</evidence>
<evidence type="ECO:0000256" key="5">
    <source>
        <dbReference type="ARBA" id="ARBA00022523"/>
    </source>
</evidence>
<dbReference type="InterPro" id="IPR019780">
    <property type="entry name" value="Germin_Mn-BS"/>
</dbReference>
<feature type="signal peptide" evidence="14">
    <location>
        <begin position="1"/>
        <end position="26"/>
    </location>
</feature>
<dbReference type="SMART" id="SM00835">
    <property type="entry name" value="Cupin_1"/>
    <property type="match status" value="1"/>
</dbReference>
<feature type="binding site" evidence="13">
    <location>
        <position position="148"/>
    </location>
    <ligand>
        <name>Mn(2+)</name>
        <dbReference type="ChEBI" id="CHEBI:29035"/>
    </ligand>
</feature>
<evidence type="ECO:0000256" key="11">
    <source>
        <dbReference type="ARBA" id="ARBA00023211"/>
    </source>
</evidence>
<organism evidence="16 17">
    <name type="scientific">Acorus calamus</name>
    <name type="common">Sweet flag</name>
    <dbReference type="NCBI Taxonomy" id="4465"/>
    <lineage>
        <taxon>Eukaryota</taxon>
        <taxon>Viridiplantae</taxon>
        <taxon>Streptophyta</taxon>
        <taxon>Embryophyta</taxon>
        <taxon>Tracheophyta</taxon>
        <taxon>Spermatophyta</taxon>
        <taxon>Magnoliopsida</taxon>
        <taxon>Liliopsida</taxon>
        <taxon>Acoraceae</taxon>
        <taxon>Acorus</taxon>
    </lineage>
</organism>
<dbReference type="InterPro" id="IPR006045">
    <property type="entry name" value="Cupin_1"/>
</dbReference>
<feature type="domain" description="Cupin type-1" evidence="15">
    <location>
        <begin position="60"/>
        <end position="200"/>
    </location>
</feature>
<evidence type="ECO:0000256" key="7">
    <source>
        <dbReference type="ARBA" id="ARBA00022723"/>
    </source>
</evidence>
<evidence type="ECO:0000256" key="8">
    <source>
        <dbReference type="ARBA" id="ARBA00022729"/>
    </source>
</evidence>
<dbReference type="InterPro" id="IPR011051">
    <property type="entry name" value="RmlC_Cupin_sf"/>
</dbReference>
<dbReference type="CDD" id="cd02241">
    <property type="entry name" value="cupin_OxOx"/>
    <property type="match status" value="1"/>
</dbReference>
<evidence type="ECO:0000256" key="12">
    <source>
        <dbReference type="PIRSR" id="PIRSR601929-1"/>
    </source>
</evidence>
<comment type="caution">
    <text evidence="16">The sequence shown here is derived from an EMBL/GenBank/DDBJ whole genome shotgun (WGS) entry which is preliminary data.</text>
</comment>
<dbReference type="PROSITE" id="PS00725">
    <property type="entry name" value="GERMIN"/>
    <property type="match status" value="1"/>
</dbReference>
<keyword evidence="10" id="KW-0325">Glycoprotein</keyword>
<reference evidence="16" key="2">
    <citation type="submission" date="2023-06" db="EMBL/GenBank/DDBJ databases">
        <authorList>
            <person name="Ma L."/>
            <person name="Liu K.-W."/>
            <person name="Li Z."/>
            <person name="Hsiao Y.-Y."/>
            <person name="Qi Y."/>
            <person name="Fu T."/>
            <person name="Tang G."/>
            <person name="Zhang D."/>
            <person name="Sun W.-H."/>
            <person name="Liu D.-K."/>
            <person name="Li Y."/>
            <person name="Chen G.-Z."/>
            <person name="Liu X.-D."/>
            <person name="Liao X.-Y."/>
            <person name="Jiang Y.-T."/>
            <person name="Yu X."/>
            <person name="Hao Y."/>
            <person name="Huang J."/>
            <person name="Zhao X.-W."/>
            <person name="Ke S."/>
            <person name="Chen Y.-Y."/>
            <person name="Wu W.-L."/>
            <person name="Hsu J.-L."/>
            <person name="Lin Y.-F."/>
            <person name="Huang M.-D."/>
            <person name="Li C.-Y."/>
            <person name="Huang L."/>
            <person name="Wang Z.-W."/>
            <person name="Zhao X."/>
            <person name="Zhong W.-Y."/>
            <person name="Peng D.-H."/>
            <person name="Ahmad S."/>
            <person name="Lan S."/>
            <person name="Zhang J.-S."/>
            <person name="Tsai W.-C."/>
            <person name="Van De Peer Y."/>
            <person name="Liu Z.-J."/>
        </authorList>
    </citation>
    <scope>NUCLEOTIDE SEQUENCE</scope>
    <source>
        <strain evidence="16">CP</strain>
        <tissue evidence="16">Leaves</tissue>
    </source>
</reference>
<feature type="binding site" evidence="12">
    <location>
        <position position="99"/>
    </location>
    <ligand>
        <name>oxalate</name>
        <dbReference type="ChEBI" id="CHEBI:30623"/>
    </ligand>
</feature>
<evidence type="ECO:0000256" key="13">
    <source>
        <dbReference type="PIRSR" id="PIRSR601929-2"/>
    </source>
</evidence>
<keyword evidence="11 12" id="KW-0464">Manganese</keyword>
<comment type="subunit">
    <text evidence="4">Oligomer (believed to be a pentamer but probably hexamer).</text>
</comment>
<name>A0AAV9CSR9_ACOCL</name>
<feature type="binding site" evidence="12">
    <location>
        <position position="104"/>
    </location>
    <ligand>
        <name>oxalate</name>
        <dbReference type="ChEBI" id="CHEBI:30623"/>
    </ligand>
</feature>
<dbReference type="Gene3D" id="2.60.120.10">
    <property type="entry name" value="Jelly Rolls"/>
    <property type="match status" value="1"/>
</dbReference>
<feature type="chain" id="PRO_5043109291" description="Germin-like protein" evidence="14">
    <location>
        <begin position="27"/>
        <end position="210"/>
    </location>
</feature>
<protein>
    <recommendedName>
        <fullName evidence="14">Germin-like protein</fullName>
    </recommendedName>
</protein>
<evidence type="ECO:0000313" key="16">
    <source>
        <dbReference type="EMBL" id="KAK1292228.1"/>
    </source>
</evidence>
<dbReference type="AlphaFoldDB" id="A0AAV9CSR9"/>
<feature type="binding site" evidence="13">
    <location>
        <position position="109"/>
    </location>
    <ligand>
        <name>Mn(2+)</name>
        <dbReference type="ChEBI" id="CHEBI:29035"/>
    </ligand>
</feature>
<dbReference type="FunFam" id="2.60.120.10:FF:000098">
    <property type="entry name" value="Germin-like protein 9-3"/>
    <property type="match status" value="1"/>
</dbReference>
<evidence type="ECO:0000259" key="15">
    <source>
        <dbReference type="SMART" id="SM00835"/>
    </source>
</evidence>
<comment type="subcellular location">
    <subcellularLocation>
        <location evidence="2 14">Secreted</location>
        <location evidence="2 14">Extracellular space</location>
        <location evidence="2 14">Apoplast</location>
    </subcellularLocation>
</comment>
<keyword evidence="6 14" id="KW-0964">Secreted</keyword>
<feature type="binding site" evidence="13">
    <location>
        <position position="104"/>
    </location>
    <ligand>
        <name>Mn(2+)</name>
        <dbReference type="ChEBI" id="CHEBI:29035"/>
    </ligand>
</feature>
<dbReference type="PANTHER" id="PTHR31238">
    <property type="entry name" value="GERMIN-LIKE PROTEIN SUBFAMILY 3 MEMBER 3"/>
    <property type="match status" value="1"/>
</dbReference>